<evidence type="ECO:0000313" key="3">
    <source>
        <dbReference type="EMBL" id="KAF3333818.1"/>
    </source>
</evidence>
<evidence type="ECO:0000313" key="4">
    <source>
        <dbReference type="Proteomes" id="UP000623129"/>
    </source>
</evidence>
<dbReference type="Proteomes" id="UP000623129">
    <property type="component" value="Unassembled WGS sequence"/>
</dbReference>
<reference evidence="3" key="1">
    <citation type="submission" date="2020-01" db="EMBL/GenBank/DDBJ databases">
        <title>Genome sequence of Kobresia littledalei, the first chromosome-level genome in the family Cyperaceae.</title>
        <authorList>
            <person name="Qu G."/>
        </authorList>
    </citation>
    <scope>NUCLEOTIDE SEQUENCE</scope>
    <source>
        <strain evidence="3">C.B.Clarke</strain>
        <tissue evidence="3">Leaf</tissue>
    </source>
</reference>
<protein>
    <recommendedName>
        <fullName evidence="5">Transducin/WD40 repeat-like superfamily protein</fullName>
    </recommendedName>
</protein>
<dbReference type="InterPro" id="IPR036322">
    <property type="entry name" value="WD40_repeat_dom_sf"/>
</dbReference>
<sequence length="493" mass="54804">MEQFLLPSSLPRNPKSPKDRIRWTRFIAEVEGRLSPQFRHQTSQLLLHSYSETGAFAHNSNDGESSCRTTLEQLYSYTDPLPHPPFGLSSLSRSFFETVTEASGGVSALEFDTKGVYVASVTKSGCLSVHDFETLYCTIHGPSFSSAKCTGKPLVHISTAMPLNAIRWNPSNQDEVACASRKRDKILIFDISYVCDKPTEVLDKGKSRITCVCLDGFSDIIFPSEDKSRLLASSLNGGIYMWDRRVSTAHCQELFTKSAQCQFNSLELDRENRVVFGAGRNGIIYAWDLRGGRSSFAFQNPSEVPVLTSLKVSSMLEKIKALKEQSNIVPREIHSIKFDPSCSYQLAFHLDDGWSGVINVNDLGVTHVHCPPPNWLDGMDMSTCTDIRRPAWLPTYSGYTVGSSSKGIYLMDFYPDKTSPSHIYFNDEIESKSGEKKKPMQNKLINTSEDVISCAVHPFHGTIVAGTKESSLIMVSQKAIISNEKVNGELTNS</sequence>
<dbReference type="PANTHER" id="PTHR19857">
    <property type="entry name" value="MITOCHONDRIAL DIVISION PROTEIN 1-RELATED"/>
    <property type="match status" value="1"/>
</dbReference>
<accession>A0A833RFL0</accession>
<keyword evidence="1" id="KW-0853">WD repeat</keyword>
<organism evidence="3 4">
    <name type="scientific">Carex littledalei</name>
    <dbReference type="NCBI Taxonomy" id="544730"/>
    <lineage>
        <taxon>Eukaryota</taxon>
        <taxon>Viridiplantae</taxon>
        <taxon>Streptophyta</taxon>
        <taxon>Embryophyta</taxon>
        <taxon>Tracheophyta</taxon>
        <taxon>Spermatophyta</taxon>
        <taxon>Magnoliopsida</taxon>
        <taxon>Liliopsida</taxon>
        <taxon>Poales</taxon>
        <taxon>Cyperaceae</taxon>
        <taxon>Cyperoideae</taxon>
        <taxon>Cariceae</taxon>
        <taxon>Carex</taxon>
        <taxon>Carex subgen. Euthyceras</taxon>
    </lineage>
</organism>
<evidence type="ECO:0008006" key="5">
    <source>
        <dbReference type="Google" id="ProtNLM"/>
    </source>
</evidence>
<dbReference type="SMART" id="SM00320">
    <property type="entry name" value="WD40"/>
    <property type="match status" value="5"/>
</dbReference>
<evidence type="ECO:0000256" key="1">
    <source>
        <dbReference type="ARBA" id="ARBA00022574"/>
    </source>
</evidence>
<evidence type="ECO:0000256" key="2">
    <source>
        <dbReference type="ARBA" id="ARBA00022737"/>
    </source>
</evidence>
<name>A0A833RFL0_9POAL</name>
<dbReference type="OrthoDB" id="10260946at2759"/>
<dbReference type="PANTHER" id="PTHR19857:SF21">
    <property type="entry name" value="ANAPHASE-PROMOTING COMPLEX SUBUNIT 4 WD40 DOMAIN-CONTAINING PROTEIN"/>
    <property type="match status" value="1"/>
</dbReference>
<dbReference type="InterPro" id="IPR015943">
    <property type="entry name" value="WD40/YVTN_repeat-like_dom_sf"/>
</dbReference>
<dbReference type="InterPro" id="IPR001680">
    <property type="entry name" value="WD40_rpt"/>
</dbReference>
<dbReference type="AlphaFoldDB" id="A0A833RFL0"/>
<comment type="caution">
    <text evidence="3">The sequence shown here is derived from an EMBL/GenBank/DDBJ whole genome shotgun (WGS) entry which is preliminary data.</text>
</comment>
<keyword evidence="2" id="KW-0677">Repeat</keyword>
<dbReference type="Gene3D" id="2.130.10.10">
    <property type="entry name" value="YVTN repeat-like/Quinoprotein amine dehydrogenase"/>
    <property type="match status" value="1"/>
</dbReference>
<dbReference type="EMBL" id="SWLB01000010">
    <property type="protein sequence ID" value="KAF3333818.1"/>
    <property type="molecule type" value="Genomic_DNA"/>
</dbReference>
<proteinExistence type="predicted"/>
<dbReference type="InterPro" id="IPR051179">
    <property type="entry name" value="WD_repeat_multifunction"/>
</dbReference>
<keyword evidence="4" id="KW-1185">Reference proteome</keyword>
<gene>
    <name evidence="3" type="ORF">FCM35_KLT01509</name>
</gene>
<dbReference type="SUPFAM" id="SSF50978">
    <property type="entry name" value="WD40 repeat-like"/>
    <property type="match status" value="1"/>
</dbReference>